<keyword evidence="1" id="KW-0732">Signal</keyword>
<keyword evidence="4" id="KW-1185">Reference proteome</keyword>
<feature type="domain" description="SLH" evidence="2">
    <location>
        <begin position="78"/>
        <end position="141"/>
    </location>
</feature>
<proteinExistence type="predicted"/>
<dbReference type="Proteomes" id="UP001597120">
    <property type="component" value="Unassembled WGS sequence"/>
</dbReference>
<dbReference type="PROSITE" id="PS51272">
    <property type="entry name" value="SLH"/>
    <property type="match status" value="1"/>
</dbReference>
<evidence type="ECO:0000313" key="4">
    <source>
        <dbReference type="Proteomes" id="UP001597120"/>
    </source>
</evidence>
<protein>
    <submittedName>
        <fullName evidence="3">S-layer homology domain-containing protein</fullName>
    </submittedName>
</protein>
<evidence type="ECO:0000313" key="3">
    <source>
        <dbReference type="EMBL" id="MFD0870462.1"/>
    </source>
</evidence>
<name>A0ABW3DAF1_9BACL</name>
<dbReference type="RefSeq" id="WP_379289138.1">
    <property type="nucleotide sequence ID" value="NZ_JBHTIU010000048.1"/>
</dbReference>
<evidence type="ECO:0000256" key="1">
    <source>
        <dbReference type="SAM" id="SignalP"/>
    </source>
</evidence>
<organism evidence="3 4">
    <name type="scientific">Paenibacillus residui</name>
    <dbReference type="NCBI Taxonomy" id="629724"/>
    <lineage>
        <taxon>Bacteria</taxon>
        <taxon>Bacillati</taxon>
        <taxon>Bacillota</taxon>
        <taxon>Bacilli</taxon>
        <taxon>Bacillales</taxon>
        <taxon>Paenibacillaceae</taxon>
        <taxon>Paenibacillus</taxon>
    </lineage>
</organism>
<feature type="signal peptide" evidence="1">
    <location>
        <begin position="1"/>
        <end position="24"/>
    </location>
</feature>
<dbReference type="EMBL" id="JBHTIU010000048">
    <property type="protein sequence ID" value="MFD0870462.1"/>
    <property type="molecule type" value="Genomic_DNA"/>
</dbReference>
<comment type="caution">
    <text evidence="3">The sequence shown here is derived from an EMBL/GenBank/DDBJ whole genome shotgun (WGS) entry which is preliminary data.</text>
</comment>
<accession>A0ABW3DAF1</accession>
<dbReference type="InterPro" id="IPR001119">
    <property type="entry name" value="SLH_dom"/>
</dbReference>
<evidence type="ECO:0000259" key="2">
    <source>
        <dbReference type="PROSITE" id="PS51272"/>
    </source>
</evidence>
<reference evidence="4" key="1">
    <citation type="journal article" date="2019" name="Int. J. Syst. Evol. Microbiol.">
        <title>The Global Catalogue of Microorganisms (GCM) 10K type strain sequencing project: providing services to taxonomists for standard genome sequencing and annotation.</title>
        <authorList>
            <consortium name="The Broad Institute Genomics Platform"/>
            <consortium name="The Broad Institute Genome Sequencing Center for Infectious Disease"/>
            <person name="Wu L."/>
            <person name="Ma J."/>
        </authorList>
    </citation>
    <scope>NUCLEOTIDE SEQUENCE [LARGE SCALE GENOMIC DNA]</scope>
    <source>
        <strain evidence="4">CCUG 57263</strain>
    </source>
</reference>
<gene>
    <name evidence="3" type="ORF">ACFQ03_15005</name>
</gene>
<feature type="chain" id="PRO_5047108382" evidence="1">
    <location>
        <begin position="25"/>
        <end position="946"/>
    </location>
</feature>
<sequence length="946" mass="101561">MKKSLSLLVAIAMVFSMFASVVSAAEPATTLEKYEFLKEKGVFEGTDGDQPALEENMTRAQFAKVLTKTKGLTEDAAAANVYTDLDGAGWAAGFIGAVTKAKIMDGTWDGIFSPSGEVTIEQLATTLVRALGIAQSDDEVKGVVSEWAKAHVAAALKGGYIAEAADYTVPATRAQLVEAIYAAYNKVNVPAELSISDAKAVGAKKVEVSFNKAVEDTSKIKLTLNRGNTAVTLEKDGLVWNDAKTKATFITSNAMTEGTYNVKLARAAEDNGVVIGTDSKELKVEKEVIKSIKFKSTSDIIPQAKRVNIDFEALNQYNEPASLPASRLTVHSGNANVAVTASNDKQRLTINTAAAVEAGYLVRGGYLPITIIAEDGAVTANKTFQIGDVQTVGKITLKELVLKNNKKRFDAGDTAYISYDALDQYGHPVTDLDTLNLYASLNHFPGGMLSELKFVDDETGDNVPEIRIKASDRYNYYSDVTVNAIAAGTGSSSQLKLEVASSKTPYEVSFGYFNETVAFGDSEKVIPIVVKDQYGDTLSPEDVVNAFNEKEMAVYVPSALATVDVIKSGSNKGNLSIKPADNGRQGTVNVSVQIYRTNKSANLNVSIQEKRYVNDVYVSSEMKEKLLPGADSSLKLKFKDQYGDVIDVNNTSIDLNAYKVVTESNLAADVINTTGNGNGTFAIKDINDTNITFKNNTSIETTNRFTAKLLDSNGNVVRTRNLTFDTISYADLNKIRYEVEPISNGVFAVEKFKDSVTGSTYSAYKKEVKVVAKDSSGKSIALPSDAIQFVTSSNTDVAAIEKDGNKFKIVGKKNGEIDINVNVRVGGNDNQVELKAVKVSEAAPVAQSITAKHDGKKRTANLSGNVNVWDDAILGEIKVKDQYGVELKDAQLFETGYLGVTVGVSNVSDTSKITNNYNGTLSISGNVSFTVTVKTANGYSVSVDIN</sequence>